<gene>
    <name evidence="2" type="ORF">KDK92_04245</name>
</gene>
<dbReference type="RefSeq" id="WP_250857806.1">
    <property type="nucleotide sequence ID" value="NZ_JAGSOJ010000001.1"/>
</dbReference>
<feature type="transmembrane region" description="Helical" evidence="1">
    <location>
        <begin position="117"/>
        <end position="139"/>
    </location>
</feature>
<comment type="caution">
    <text evidence="2">The sequence shown here is derived from an EMBL/GenBank/DDBJ whole genome shotgun (WGS) entry which is preliminary data.</text>
</comment>
<feature type="transmembrane region" description="Helical" evidence="1">
    <location>
        <begin position="21"/>
        <end position="40"/>
    </location>
</feature>
<dbReference type="AlphaFoldDB" id="A0A9J6NZB0"/>
<dbReference type="InterPro" id="IPR010390">
    <property type="entry name" value="ABC-2_transporter-like"/>
</dbReference>
<feature type="transmembrane region" description="Helical" evidence="1">
    <location>
        <begin position="231"/>
        <end position="250"/>
    </location>
</feature>
<accession>A0A9J6NZB0</accession>
<sequence>MNILYEYIKLNLKVLFQHKRAFFIMFFVNSAVVMIYLPLFRSIYAYNNSQNIKGYSLEQMVWYFAAVTFVNTCVHSYADSRISTRIRNGNLSIDLLKPVGIMKIELGQGIGLKIPAILIQFMLPFLVYSLVIFPTFITFNSVFKFIILNIGGFAIAFLTNYIIGLTAFYIKNNNSIIRLKGFLFNFAGGAFIPLDFFPNWANTVLDILPFKYVYYWPIQFFLNSEKAQGTFIFYKIFFIQLLWSVVLFILGKFLYNKVIKNYCAVGG</sequence>
<dbReference type="PANTHER" id="PTHR36832:SF1">
    <property type="entry name" value="SLR1174 PROTEIN"/>
    <property type="match status" value="1"/>
</dbReference>
<dbReference type="Proteomes" id="UP001056429">
    <property type="component" value="Unassembled WGS sequence"/>
</dbReference>
<keyword evidence="1" id="KW-0472">Membrane</keyword>
<reference evidence="2" key="1">
    <citation type="journal article" date="2021" name="mSystems">
        <title>Bacteria and Archaea Synergistically Convert Glycine Betaine to Biogenic Methane in the Formosa Cold Seep of the South China Sea.</title>
        <authorList>
            <person name="Li L."/>
            <person name="Zhang W."/>
            <person name="Zhang S."/>
            <person name="Song L."/>
            <person name="Sun Q."/>
            <person name="Zhang H."/>
            <person name="Xiang H."/>
            <person name="Dong X."/>
        </authorList>
    </citation>
    <scope>NUCLEOTIDE SEQUENCE</scope>
    <source>
        <strain evidence="2">ZWT</strain>
    </source>
</reference>
<feature type="transmembrane region" description="Helical" evidence="1">
    <location>
        <begin position="60"/>
        <end position="78"/>
    </location>
</feature>
<reference evidence="2" key="2">
    <citation type="submission" date="2021-04" db="EMBL/GenBank/DDBJ databases">
        <authorList>
            <person name="Dong X."/>
        </authorList>
    </citation>
    <scope>NUCLEOTIDE SEQUENCE</scope>
    <source>
        <strain evidence="2">ZWT</strain>
    </source>
</reference>
<dbReference type="EMBL" id="JAGSOJ010000001">
    <property type="protein sequence ID" value="MCM1988941.1"/>
    <property type="molecule type" value="Genomic_DNA"/>
</dbReference>
<organism evidence="2 3">
    <name type="scientific">Oceanirhabdus seepicola</name>
    <dbReference type="NCBI Taxonomy" id="2828781"/>
    <lineage>
        <taxon>Bacteria</taxon>
        <taxon>Bacillati</taxon>
        <taxon>Bacillota</taxon>
        <taxon>Clostridia</taxon>
        <taxon>Eubacteriales</taxon>
        <taxon>Clostridiaceae</taxon>
        <taxon>Oceanirhabdus</taxon>
    </lineage>
</organism>
<evidence type="ECO:0000313" key="2">
    <source>
        <dbReference type="EMBL" id="MCM1988941.1"/>
    </source>
</evidence>
<proteinExistence type="predicted"/>
<dbReference type="Pfam" id="PF06182">
    <property type="entry name" value="ABC2_membrane_6"/>
    <property type="match status" value="1"/>
</dbReference>
<keyword evidence="1" id="KW-0812">Transmembrane</keyword>
<feature type="transmembrane region" description="Helical" evidence="1">
    <location>
        <begin position="145"/>
        <end position="170"/>
    </location>
</feature>
<feature type="transmembrane region" description="Helical" evidence="1">
    <location>
        <begin position="182"/>
        <end position="201"/>
    </location>
</feature>
<evidence type="ECO:0000313" key="3">
    <source>
        <dbReference type="Proteomes" id="UP001056429"/>
    </source>
</evidence>
<evidence type="ECO:0000256" key="1">
    <source>
        <dbReference type="SAM" id="Phobius"/>
    </source>
</evidence>
<keyword evidence="1" id="KW-1133">Transmembrane helix</keyword>
<keyword evidence="3" id="KW-1185">Reference proteome</keyword>
<name>A0A9J6NZB0_9CLOT</name>
<dbReference type="PANTHER" id="PTHR36832">
    <property type="entry name" value="SLR1174 PROTEIN-RELATED"/>
    <property type="match status" value="1"/>
</dbReference>
<protein>
    <submittedName>
        <fullName evidence="2">ABC-2 family transporter protein</fullName>
    </submittedName>
</protein>